<evidence type="ECO:0000256" key="4">
    <source>
        <dbReference type="ARBA" id="ARBA00023002"/>
    </source>
</evidence>
<protein>
    <recommendedName>
        <fullName evidence="8">Serine 3-dehydrogenase</fullName>
        <ecNumber evidence="7">1.1.1.276</ecNumber>
    </recommendedName>
</protein>
<dbReference type="RefSeq" id="WP_097611718.1">
    <property type="nucleotide sequence ID" value="NZ_NWSV01000004.1"/>
</dbReference>
<evidence type="ECO:0000256" key="7">
    <source>
        <dbReference type="ARBA" id="ARBA00066862"/>
    </source>
</evidence>
<dbReference type="PRINTS" id="PR00081">
    <property type="entry name" value="GDHRDH"/>
</dbReference>
<dbReference type="Pfam" id="PF00106">
    <property type="entry name" value="adh_short"/>
    <property type="match status" value="1"/>
</dbReference>
<dbReference type="GO" id="GO:0031132">
    <property type="term" value="F:serine 3-dehydrogenase activity"/>
    <property type="evidence" value="ECO:0007669"/>
    <property type="project" value="UniProtKB-EC"/>
</dbReference>
<dbReference type="PANTHER" id="PTHR43391">
    <property type="entry name" value="RETINOL DEHYDROGENASE-RELATED"/>
    <property type="match status" value="1"/>
</dbReference>
<dbReference type="InterPro" id="IPR057326">
    <property type="entry name" value="KR_dom"/>
</dbReference>
<comment type="catalytic activity">
    <reaction evidence="5">
        <text>L-serine + NADP(+) = aminoacetaldehyde + CO2 + NADPH</text>
        <dbReference type="Rhea" id="RHEA:43620"/>
        <dbReference type="ChEBI" id="CHEBI:16526"/>
        <dbReference type="ChEBI" id="CHEBI:33384"/>
        <dbReference type="ChEBI" id="CHEBI:57783"/>
        <dbReference type="ChEBI" id="CHEBI:58213"/>
        <dbReference type="ChEBI" id="CHEBI:58349"/>
        <dbReference type="EC" id="1.1.1.276"/>
    </reaction>
</comment>
<proteinExistence type="inferred from homology"/>
<comment type="similarity">
    <text evidence="1 9">Belongs to the short-chain dehydrogenases/reductases (SDR) family.</text>
</comment>
<keyword evidence="12" id="KW-1185">Reference proteome</keyword>
<organism evidence="11 12">
    <name type="scientific">Rhizobium chutanense</name>
    <dbReference type="NCBI Taxonomy" id="2035448"/>
    <lineage>
        <taxon>Bacteria</taxon>
        <taxon>Pseudomonadati</taxon>
        <taxon>Pseudomonadota</taxon>
        <taxon>Alphaproteobacteria</taxon>
        <taxon>Hyphomicrobiales</taxon>
        <taxon>Rhizobiaceae</taxon>
        <taxon>Rhizobium/Agrobacterium group</taxon>
        <taxon>Rhizobium</taxon>
    </lineage>
</organism>
<dbReference type="PANTHER" id="PTHR43391:SF14">
    <property type="entry name" value="DEHYDROGENASE_REDUCTASE SDR FAMILY PROTEIN 7-LIKE"/>
    <property type="match status" value="1"/>
</dbReference>
<keyword evidence="3" id="KW-0521">NADP</keyword>
<dbReference type="Proteomes" id="UP000220768">
    <property type="component" value="Unassembled WGS sequence"/>
</dbReference>
<name>A0A2A6JFW3_9HYPH</name>
<accession>A0A2A6JFW3</accession>
<dbReference type="InterPro" id="IPR002347">
    <property type="entry name" value="SDR_fam"/>
</dbReference>
<dbReference type="EC" id="1.1.1.276" evidence="7"/>
<gene>
    <name evidence="11" type="ORF">CO666_09060</name>
</gene>
<evidence type="ECO:0000256" key="6">
    <source>
        <dbReference type="ARBA" id="ARBA00055659"/>
    </source>
</evidence>
<evidence type="ECO:0000256" key="1">
    <source>
        <dbReference type="ARBA" id="ARBA00006484"/>
    </source>
</evidence>
<reference evidence="11 12" key="1">
    <citation type="submission" date="2017-09" db="EMBL/GenBank/DDBJ databases">
        <title>Comparative genomics of rhizobia isolated from Phaseolus vulgaris in China.</title>
        <authorList>
            <person name="Tong W."/>
        </authorList>
    </citation>
    <scope>NUCLEOTIDE SEQUENCE [LARGE SCALE GENOMIC DNA]</scope>
    <source>
        <strain evidence="11 12">C5</strain>
    </source>
</reference>
<evidence type="ECO:0000313" key="12">
    <source>
        <dbReference type="Proteomes" id="UP000220768"/>
    </source>
</evidence>
<dbReference type="FunFam" id="3.40.50.720:FF:000047">
    <property type="entry name" value="NADP-dependent L-serine/L-allo-threonine dehydrogenase"/>
    <property type="match status" value="1"/>
</dbReference>
<evidence type="ECO:0000256" key="5">
    <source>
        <dbReference type="ARBA" id="ARBA00052384"/>
    </source>
</evidence>
<evidence type="ECO:0000256" key="2">
    <source>
        <dbReference type="ARBA" id="ARBA00011881"/>
    </source>
</evidence>
<evidence type="ECO:0000256" key="3">
    <source>
        <dbReference type="ARBA" id="ARBA00022857"/>
    </source>
</evidence>
<dbReference type="AlphaFoldDB" id="A0A2A6JFW3"/>
<dbReference type="PRINTS" id="PR00080">
    <property type="entry name" value="SDRFAMILY"/>
</dbReference>
<dbReference type="CDD" id="cd05233">
    <property type="entry name" value="SDR_c"/>
    <property type="match status" value="1"/>
</dbReference>
<dbReference type="Gene3D" id="3.40.50.720">
    <property type="entry name" value="NAD(P)-binding Rossmann-like Domain"/>
    <property type="match status" value="1"/>
</dbReference>
<dbReference type="InterPro" id="IPR036291">
    <property type="entry name" value="NAD(P)-bd_dom_sf"/>
</dbReference>
<evidence type="ECO:0000259" key="10">
    <source>
        <dbReference type="SMART" id="SM00822"/>
    </source>
</evidence>
<dbReference type="SUPFAM" id="SSF51735">
    <property type="entry name" value="NAD(P)-binding Rossmann-fold domains"/>
    <property type="match status" value="1"/>
</dbReference>
<evidence type="ECO:0000256" key="9">
    <source>
        <dbReference type="RuleBase" id="RU000363"/>
    </source>
</evidence>
<dbReference type="EMBL" id="NWSV01000004">
    <property type="protein sequence ID" value="PDT04869.1"/>
    <property type="molecule type" value="Genomic_DNA"/>
</dbReference>
<comment type="subunit">
    <text evidence="2">Homotetramer.</text>
</comment>
<evidence type="ECO:0000256" key="8">
    <source>
        <dbReference type="ARBA" id="ARBA00067139"/>
    </source>
</evidence>
<evidence type="ECO:0000313" key="11">
    <source>
        <dbReference type="EMBL" id="PDT04869.1"/>
    </source>
</evidence>
<keyword evidence="4" id="KW-0560">Oxidoreductase</keyword>
<sequence length="245" mass="25682">MTIENKIVAITGAGRGIGRATALHLAARGARLALGARSEAEITAVAGEIEAAGGEAVYRATDVTKREDLNALVGLACERFGRLDVIVNNAGIGPLSRFDALEVDDWEAMIDVNLKGALYGIAAALPVFSRQNSGHVVNVISTAGIRIAPTMGVYAATKNALRTATEALRQESGPNLRVTEVSPGFIDTTFADHSIADPDIKAMIQTRKQELAISPDAIARAIAFAIEQPGDVEIGSIVVRPTAQD</sequence>
<feature type="domain" description="Ketoreductase" evidence="10">
    <location>
        <begin position="6"/>
        <end position="188"/>
    </location>
</feature>
<comment type="function">
    <text evidence="6">Catalyzes the oxidation of the hydroxyl group of serine to form 2-aminomalonate semialdehyde which is spontaneously converted into 2-aminoacetaldehyde and CO(2). Also acts on D-serine, L-glycerate, D-glycerate and 2-methyl-DL-serine. Does not act on O-methyl-DL-serine and L-threonine.</text>
</comment>
<comment type="caution">
    <text evidence="11">The sequence shown here is derived from an EMBL/GenBank/DDBJ whole genome shotgun (WGS) entry which is preliminary data.</text>
</comment>
<dbReference type="SMART" id="SM00822">
    <property type="entry name" value="PKS_KR"/>
    <property type="match status" value="1"/>
</dbReference>